<dbReference type="AlphaFoldDB" id="A0A3Q2ZC28"/>
<protein>
    <recommendedName>
        <fullName evidence="4">Kisspeptin 2</fullName>
    </recommendedName>
</protein>
<evidence type="ECO:0000256" key="1">
    <source>
        <dbReference type="SAM" id="SignalP"/>
    </source>
</evidence>
<evidence type="ECO:0000313" key="2">
    <source>
        <dbReference type="Ensembl" id="ENSHCOP00000023718.1"/>
    </source>
</evidence>
<feature type="chain" id="PRO_5018709301" description="Kisspeptin 2" evidence="1">
    <location>
        <begin position="16"/>
        <end position="123"/>
    </location>
</feature>
<reference evidence="2" key="1">
    <citation type="submission" date="2025-08" db="UniProtKB">
        <authorList>
            <consortium name="Ensembl"/>
        </authorList>
    </citation>
    <scope>IDENTIFICATION</scope>
</reference>
<proteinExistence type="predicted"/>
<dbReference type="OMA" id="YNNYVFR"/>
<dbReference type="Proteomes" id="UP000264820">
    <property type="component" value="Unplaced"/>
</dbReference>
<dbReference type="Ensembl" id="ENSHCOT00000016262.1">
    <property type="protein sequence ID" value="ENSHCOP00000023718.1"/>
    <property type="gene ID" value="ENSHCOG00000012489.1"/>
</dbReference>
<reference evidence="2" key="2">
    <citation type="submission" date="2025-09" db="UniProtKB">
        <authorList>
            <consortium name="Ensembl"/>
        </authorList>
    </citation>
    <scope>IDENTIFICATION</scope>
</reference>
<evidence type="ECO:0008006" key="4">
    <source>
        <dbReference type="Google" id="ProtNLM"/>
    </source>
</evidence>
<sequence>MKFAVVVMMCGLIFGEDARCLGASLSGFLPEQESQGTDSIRSRRSAVGDFLEDPNLCFSLRENDTQQQLLCNDHRNKFNVNPFGLRFGKRYNHASIYRRALQRARTSRFSPPTLFPRQLEVLT</sequence>
<keyword evidence="1" id="KW-0732">Signal</keyword>
<dbReference type="STRING" id="109280.ENSHCOP00000023718"/>
<accession>A0A3Q2ZC28</accession>
<feature type="signal peptide" evidence="1">
    <location>
        <begin position="1"/>
        <end position="15"/>
    </location>
</feature>
<evidence type="ECO:0000313" key="3">
    <source>
        <dbReference type="Proteomes" id="UP000264820"/>
    </source>
</evidence>
<organism evidence="2 3">
    <name type="scientific">Hippocampus comes</name>
    <name type="common">Tiger tail seahorse</name>
    <dbReference type="NCBI Taxonomy" id="109280"/>
    <lineage>
        <taxon>Eukaryota</taxon>
        <taxon>Metazoa</taxon>
        <taxon>Chordata</taxon>
        <taxon>Craniata</taxon>
        <taxon>Vertebrata</taxon>
        <taxon>Euteleostomi</taxon>
        <taxon>Actinopterygii</taxon>
        <taxon>Neopterygii</taxon>
        <taxon>Teleostei</taxon>
        <taxon>Neoteleostei</taxon>
        <taxon>Acanthomorphata</taxon>
        <taxon>Syngnathiaria</taxon>
        <taxon>Syngnathiformes</taxon>
        <taxon>Syngnathoidei</taxon>
        <taxon>Syngnathidae</taxon>
        <taxon>Hippocampus</taxon>
    </lineage>
</organism>
<name>A0A3Q2ZC28_HIPCM</name>
<keyword evidence="3" id="KW-1185">Reference proteome</keyword>
<dbReference type="GeneTree" id="ENSGT01130000280925"/>